<feature type="compositionally biased region" description="Basic and acidic residues" evidence="1">
    <location>
        <begin position="182"/>
        <end position="195"/>
    </location>
</feature>
<accession>A0A845F4D2</accession>
<gene>
    <name evidence="2" type="ORF">GLW07_20060</name>
</gene>
<organism evidence="2 3">
    <name type="scientific">Guptibacillus hwajinpoensis</name>
    <dbReference type="NCBI Taxonomy" id="208199"/>
    <lineage>
        <taxon>Bacteria</taxon>
        <taxon>Bacillati</taxon>
        <taxon>Bacillota</taxon>
        <taxon>Bacilli</taxon>
        <taxon>Bacillales</taxon>
        <taxon>Guptibacillaceae</taxon>
        <taxon>Guptibacillus</taxon>
    </lineage>
</organism>
<dbReference type="InterPro" id="IPR052928">
    <property type="entry name" value="Desiccation-related_membrane"/>
</dbReference>
<dbReference type="AlphaFoldDB" id="A0A845F4D2"/>
<dbReference type="PANTHER" id="PTHR35792">
    <property type="entry name" value="GENERAL STRESS PROTEIN"/>
    <property type="match status" value="1"/>
</dbReference>
<evidence type="ECO:0000256" key="1">
    <source>
        <dbReference type="SAM" id="MobiDB-lite"/>
    </source>
</evidence>
<dbReference type="RefSeq" id="WP_160921217.1">
    <property type="nucleotide sequence ID" value="NZ_WMEY01000009.1"/>
</dbReference>
<evidence type="ECO:0000313" key="3">
    <source>
        <dbReference type="Proteomes" id="UP000447833"/>
    </source>
</evidence>
<protein>
    <recommendedName>
        <fullName evidence="4">YtxH domain-containing protein</fullName>
    </recommendedName>
</protein>
<feature type="region of interest" description="Disordered" evidence="1">
    <location>
        <begin position="112"/>
        <end position="134"/>
    </location>
</feature>
<name>A0A845F4D2_9BACL</name>
<sequence length="213" mass="23108">MKESKSSHDVKVEHEPAPEGYSSSTREVIRIDSSDPIKSESQFKGPAIAALAGSVVGAAAGVLLAPKAGKDLRNDISGGVTKAKDKSVEVSSNVKVKSTAFAQSVKTKSNDIVSKVKNRKNDSNQPEQPEEEALVSGYSIKRAAELDETEVPTSTVVNKDIEKIIVETEGAETFDDVIQRDVERTLERDPDHPETLDEAAELELKRTYNKDSK</sequence>
<proteinExistence type="predicted"/>
<feature type="compositionally biased region" description="Basic and acidic residues" evidence="1">
    <location>
        <begin position="1"/>
        <end position="17"/>
    </location>
</feature>
<dbReference type="Pfam" id="PF12732">
    <property type="entry name" value="YtxH"/>
    <property type="match status" value="1"/>
</dbReference>
<reference evidence="2 3" key="1">
    <citation type="submission" date="2019-11" db="EMBL/GenBank/DDBJ databases">
        <title>Genome sequences of 17 halophilic strains isolated from different environments.</title>
        <authorList>
            <person name="Furrow R.E."/>
        </authorList>
    </citation>
    <scope>NUCLEOTIDE SEQUENCE [LARGE SCALE GENOMIC DNA]</scope>
    <source>
        <strain evidence="2 3">22506_14_FS</strain>
    </source>
</reference>
<dbReference type="InterPro" id="IPR024623">
    <property type="entry name" value="YtxH"/>
</dbReference>
<feature type="region of interest" description="Disordered" evidence="1">
    <location>
        <begin position="70"/>
        <end position="89"/>
    </location>
</feature>
<dbReference type="Proteomes" id="UP000447833">
    <property type="component" value="Unassembled WGS sequence"/>
</dbReference>
<dbReference type="PANTHER" id="PTHR35792:SF2">
    <property type="entry name" value="GENERAL STRESS PROTEIN"/>
    <property type="match status" value="1"/>
</dbReference>
<dbReference type="EMBL" id="WMEY01000009">
    <property type="protein sequence ID" value="MYL65659.1"/>
    <property type="molecule type" value="Genomic_DNA"/>
</dbReference>
<feature type="compositionally biased region" description="Basic and acidic residues" evidence="1">
    <location>
        <begin position="27"/>
        <end position="38"/>
    </location>
</feature>
<evidence type="ECO:0000313" key="2">
    <source>
        <dbReference type="EMBL" id="MYL65659.1"/>
    </source>
</evidence>
<feature type="region of interest" description="Disordered" evidence="1">
    <location>
        <begin position="1"/>
        <end position="40"/>
    </location>
</feature>
<comment type="caution">
    <text evidence="2">The sequence shown here is derived from an EMBL/GenBank/DDBJ whole genome shotgun (WGS) entry which is preliminary data.</text>
</comment>
<feature type="compositionally biased region" description="Basic and acidic residues" evidence="1">
    <location>
        <begin position="202"/>
        <end position="213"/>
    </location>
</feature>
<evidence type="ECO:0008006" key="4">
    <source>
        <dbReference type="Google" id="ProtNLM"/>
    </source>
</evidence>
<feature type="region of interest" description="Disordered" evidence="1">
    <location>
        <begin position="182"/>
        <end position="213"/>
    </location>
</feature>